<dbReference type="Proteomes" id="UP000094714">
    <property type="component" value="Chromosome"/>
</dbReference>
<feature type="transmembrane region" description="Helical" evidence="1">
    <location>
        <begin position="382"/>
        <end position="401"/>
    </location>
</feature>
<evidence type="ECO:0000313" key="2">
    <source>
        <dbReference type="EMBL" id="AOR73774.1"/>
    </source>
</evidence>
<proteinExistence type="predicted"/>
<feature type="transmembrane region" description="Helical" evidence="1">
    <location>
        <begin position="197"/>
        <end position="216"/>
    </location>
</feature>
<feature type="transmembrane region" description="Helical" evidence="1">
    <location>
        <begin position="438"/>
        <end position="460"/>
    </location>
</feature>
<gene>
    <name evidence="2" type="ORF">LACFE_CDS0297</name>
</gene>
<feature type="transmembrane region" description="Helical" evidence="1">
    <location>
        <begin position="296"/>
        <end position="313"/>
    </location>
</feature>
<evidence type="ECO:0000313" key="3">
    <source>
        <dbReference type="Proteomes" id="UP000094714"/>
    </source>
</evidence>
<dbReference type="AlphaFoldDB" id="A0A1D7ZV74"/>
<organism evidence="2 3">
    <name type="scientific">Limosilactobacillus fermentum</name>
    <name type="common">Lactobacillus fermentum</name>
    <dbReference type="NCBI Taxonomy" id="1613"/>
    <lineage>
        <taxon>Bacteria</taxon>
        <taxon>Bacillati</taxon>
        <taxon>Bacillota</taxon>
        <taxon>Bacilli</taxon>
        <taxon>Lactobacillales</taxon>
        <taxon>Lactobacillaceae</taxon>
        <taxon>Limosilactobacillus</taxon>
    </lineage>
</organism>
<protein>
    <recommendedName>
        <fullName evidence="4">YfhO family protein</fullName>
    </recommendedName>
</protein>
<reference evidence="2 3" key="1">
    <citation type="submission" date="2016-09" db="EMBL/GenBank/DDBJ databases">
        <title>Genome Sequence of the Lactobacillus fermentum strain NCC2970 (CNCM I-5068).</title>
        <authorList>
            <person name="Barretto C."/>
            <person name="Ngom-Bru C."/>
            <person name="Genevaz A."/>
            <person name="Fournier C."/>
            <person name="Moine D."/>
            <person name="Kassam M."/>
            <person name="Iltis A."/>
            <person name="Sagory-Zalkind P."/>
            <person name="Faucherand G."/>
            <person name="Descombes P."/>
            <person name="Duboux S."/>
        </authorList>
    </citation>
    <scope>NUCLEOTIDE SEQUENCE [LARGE SCALE GENOMIC DNA]</scope>
    <source>
        <strain evidence="2 3">NCC2970</strain>
    </source>
</reference>
<dbReference type="EMBL" id="CP017151">
    <property type="protein sequence ID" value="AOR73774.1"/>
    <property type="molecule type" value="Genomic_DNA"/>
</dbReference>
<dbReference type="RefSeq" id="WP_069775654.1">
    <property type="nucleotide sequence ID" value="NZ_CP017151.1"/>
</dbReference>
<keyword evidence="1" id="KW-1133">Transmembrane helix</keyword>
<evidence type="ECO:0008006" key="4">
    <source>
        <dbReference type="Google" id="ProtNLM"/>
    </source>
</evidence>
<dbReference type="InterPro" id="IPR018580">
    <property type="entry name" value="Uncharacterised_YfhO"/>
</dbReference>
<accession>A0A1D7ZV74</accession>
<feature type="transmembrane region" description="Helical" evidence="1">
    <location>
        <begin position="157"/>
        <end position="177"/>
    </location>
</feature>
<feature type="transmembrane region" description="Helical" evidence="1">
    <location>
        <begin position="12"/>
        <end position="29"/>
    </location>
</feature>
<dbReference type="Pfam" id="PF09586">
    <property type="entry name" value="YfhO"/>
    <property type="match status" value="1"/>
</dbReference>
<name>A0A1D7ZV74_LIMFE</name>
<feature type="transmembrane region" description="Helical" evidence="1">
    <location>
        <begin position="228"/>
        <end position="254"/>
    </location>
</feature>
<keyword evidence="1" id="KW-0812">Transmembrane</keyword>
<dbReference type="PANTHER" id="PTHR38454:SF1">
    <property type="entry name" value="INTEGRAL MEMBRANE PROTEIN"/>
    <property type="match status" value="1"/>
</dbReference>
<keyword evidence="1" id="KW-0472">Membrane</keyword>
<dbReference type="PATRIC" id="fig|1613.112.peg.315"/>
<feature type="transmembrane region" description="Helical" evidence="1">
    <location>
        <begin position="93"/>
        <end position="113"/>
    </location>
</feature>
<feature type="transmembrane region" description="Helical" evidence="1">
    <location>
        <begin position="352"/>
        <end position="370"/>
    </location>
</feature>
<sequence>MHIQRRHRRLWLTISFFLPVLLMGGYFAYRGMAPFGSSSILTVDLGQQYVDFFSYLRSTLLHHPTSIFYSFSKGLGGEMWGTNAYYLFSPLNLILLPFAGKFLSAGILILVLIKYGLAGLSMAWLLDQTTEQHGGRLLAFSTPYSMMGWMIANQLNVLWLDVLWLLPLVIYGLLAILDGRGWRFYLAALAVTMIDNYYMAWMVALFTLLFAGWYLTTTKEPWRPRVTAFSRYLLASIGATTLAAVVLLPAVFALTKSKGTYTSTSVSFKWEYNPLKILAKFVPGSFNFDQMPSGQPNIYVGMLMVAGFLAYLLSRRDRWPARLSALLVTAFLVVSFVWSPLDLLWHLGQYPVWYPSRFSFVFCFWLIWLAARTLEPGTTFSWPVVLGVALIFLVGALPLFFNWVGSVNYISQNQLWIGAGFAAIAVVILTLQRQTSPALTDALIVLLAVCDVSTSAFTALNNISYVSQAEFGNYTAKLDAAVNTIKKGDQGLYRIAKDFMRTKDDPFQADYNAADHFSSTMEPSVSSFVGSIGQPAGDGFITYTNGTELTDSLLGFKYSLTANNNGKQAGTQVLPLTSARYDWDRQTTLSSSKLITIKKNPTALPLAFGASDQILSLSKNTLDPLNYQSQIYQALAGKSTNDSLFKVQNFDHVTFINLHETTQITGAVLTKVDSAAPAAIRLTFKPTTNDPYYLTLGNGILDSVTITRNGKALNQYDTYRDTVAVSVADHAKGKSVTITMTLKKNSAWLQNVSLYRLNQASFMADYHKLAQSPLKITNYSSTKLSGTVKLKKGATTLMTTIPAAAGWHAMVDGRPVKLHKVLSTFWALKLTPGTHQVTFYFVPPLLIWGLLISLGAFAAFFALPWWQKVTARRRS</sequence>
<feature type="transmembrane region" description="Helical" evidence="1">
    <location>
        <begin position="325"/>
        <end position="346"/>
    </location>
</feature>
<dbReference type="PANTHER" id="PTHR38454">
    <property type="entry name" value="INTEGRAL MEMBRANE PROTEIN-RELATED"/>
    <property type="match status" value="1"/>
</dbReference>
<feature type="transmembrane region" description="Helical" evidence="1">
    <location>
        <begin position="413"/>
        <end position="431"/>
    </location>
</feature>
<feature type="transmembrane region" description="Helical" evidence="1">
    <location>
        <begin position="845"/>
        <end position="866"/>
    </location>
</feature>
<evidence type="ECO:0000256" key="1">
    <source>
        <dbReference type="SAM" id="Phobius"/>
    </source>
</evidence>